<gene>
    <name evidence="7" type="ORF">THRCLA_01158</name>
</gene>
<evidence type="ECO:0000256" key="3">
    <source>
        <dbReference type="ARBA" id="ARBA00022729"/>
    </source>
</evidence>
<comment type="subcellular location">
    <subcellularLocation>
        <location evidence="1">Secreted</location>
    </subcellularLocation>
</comment>
<feature type="domain" description="Lipase-like C-terminal" evidence="6">
    <location>
        <begin position="36"/>
        <end position="233"/>
    </location>
</feature>
<dbReference type="GO" id="GO:0005576">
    <property type="term" value="C:extracellular region"/>
    <property type="evidence" value="ECO:0007669"/>
    <property type="project" value="UniProtKB-SubCell"/>
</dbReference>
<evidence type="ECO:0000256" key="1">
    <source>
        <dbReference type="ARBA" id="ARBA00004613"/>
    </source>
</evidence>
<keyword evidence="2" id="KW-0964">Secreted</keyword>
<accession>A0A1W0A928</accession>
<keyword evidence="4" id="KW-0378">Hydrolase</keyword>
<keyword evidence="8" id="KW-1185">Reference proteome</keyword>
<evidence type="ECO:0000313" key="7">
    <source>
        <dbReference type="EMBL" id="OQS06817.1"/>
    </source>
</evidence>
<evidence type="ECO:0000313" key="8">
    <source>
        <dbReference type="Proteomes" id="UP000243217"/>
    </source>
</evidence>
<evidence type="ECO:0000256" key="4">
    <source>
        <dbReference type="ARBA" id="ARBA00022801"/>
    </source>
</evidence>
<dbReference type="InterPro" id="IPR029058">
    <property type="entry name" value="AB_hydrolase_fold"/>
</dbReference>
<dbReference type="Pfam" id="PF24708">
    <property type="entry name" value="Lip_C"/>
    <property type="match status" value="2"/>
</dbReference>
<protein>
    <recommendedName>
        <fullName evidence="6">Lipase-like C-terminal domain-containing protein</fullName>
    </recommendedName>
</protein>
<keyword evidence="3" id="KW-0732">Signal</keyword>
<dbReference type="InterPro" id="IPR056304">
    <property type="entry name" value="Lip-like_C"/>
</dbReference>
<dbReference type="STRING" id="74557.A0A1W0A928"/>
<organism evidence="7 8">
    <name type="scientific">Thraustotheca clavata</name>
    <dbReference type="NCBI Taxonomy" id="74557"/>
    <lineage>
        <taxon>Eukaryota</taxon>
        <taxon>Sar</taxon>
        <taxon>Stramenopiles</taxon>
        <taxon>Oomycota</taxon>
        <taxon>Saprolegniomycetes</taxon>
        <taxon>Saprolegniales</taxon>
        <taxon>Achlyaceae</taxon>
        <taxon>Thraustotheca</taxon>
    </lineage>
</organism>
<evidence type="ECO:0000259" key="6">
    <source>
        <dbReference type="Pfam" id="PF24708"/>
    </source>
</evidence>
<feature type="domain" description="Lipase-like C-terminal" evidence="6">
    <location>
        <begin position="461"/>
        <end position="534"/>
    </location>
</feature>
<dbReference type="Proteomes" id="UP000243217">
    <property type="component" value="Unassembled WGS sequence"/>
</dbReference>
<name>A0A1W0A928_9STRA</name>
<dbReference type="SUPFAM" id="SSF53474">
    <property type="entry name" value="alpha/beta-Hydrolases"/>
    <property type="match status" value="2"/>
</dbReference>
<dbReference type="PANTHER" id="PTHR34043">
    <property type="entry name" value="ALPHA/BETA-HYDROLASES SUPERFAMILY PROTEIN"/>
    <property type="match status" value="1"/>
</dbReference>
<evidence type="ECO:0000256" key="5">
    <source>
        <dbReference type="ARBA" id="ARBA00023098"/>
    </source>
</evidence>
<keyword evidence="5" id="KW-0443">Lipid metabolism</keyword>
<sequence length="834" mass="95589">MVFITFSCMETHSLGVFGWGNHTPLFGMLPNYWPVHELNEINPNHHIVDVGKASSDHDRACEAFYQVYGGQVDYGQEHSQKMGHLRYGKTFPKETAKFPQWSEENPVHLLGHSYGATTAIELYQLICSDAFGVGSNHKWVKSIISISGPLTGSTLTNLLSAHLEKPMPVLSGGHFVVMGLGLWWKLQNFYLPWLKPMYDLGLEQWMNHKGWDMFYSTVNRVHTSKDLALYDLLPDYRVQRNKALIDMDKVHLISIVTNAGDQYQVPVREYLLGFALIILLTRRKKLLPTRVTRCSICLTILALVWSRLQRLDYSKARASLWWLMWLIRKRTEKMTPHALYKGFNSDHWVHNDGVVNTYSQLYPRVGFEPDEETEDSEGSLASRGRCDSHTSIDLENHCENEDALLKGHWHTYRIDKNHLCGTHFDSLLGWGKCKPLYSFGPNYWPVEALADVNPNCIIVDVGVASSDHDRACEVFYQLVGGKVDYGREHSKEKKHYRYGYTFQKGLHENWSQDSPIHLIGHSFGATTALELYQLICTDFFGVGSNHKWVKSIVSIAGPLSGATLGHMCGLDEDENVKHGSINHIVWSAVATLWKLQYHFPFLENLYSIRMPQWLGYCDWKNIYDVNSVPMKFGDIASHSLLPSTRHKRNAQMIEMDKVHLISIVSKDDTIHSSHYGDIAGVIVFIILWRSGKLNKWLKGLMLVALYARYRSFDAAQMPFLLTSFLRRHAQSIGNPIHTGFEKEKWIQNDGIVNTYSMLCPRYCEMYPTSSTTEEIPRIPSHVSIDMDAASTLPQGQWHVYRVGKNHFCGTRWDRDAKELYTKLFRLLNSNSDFA</sequence>
<comment type="caution">
    <text evidence="7">The sequence shown here is derived from an EMBL/GenBank/DDBJ whole genome shotgun (WGS) entry which is preliminary data.</text>
</comment>
<evidence type="ECO:0000256" key="2">
    <source>
        <dbReference type="ARBA" id="ARBA00022525"/>
    </source>
</evidence>
<dbReference type="AlphaFoldDB" id="A0A1W0A928"/>
<dbReference type="GO" id="GO:0006629">
    <property type="term" value="P:lipid metabolic process"/>
    <property type="evidence" value="ECO:0007669"/>
    <property type="project" value="UniProtKB-KW"/>
</dbReference>
<dbReference type="EMBL" id="JNBS01000303">
    <property type="protein sequence ID" value="OQS06817.1"/>
    <property type="molecule type" value="Genomic_DNA"/>
</dbReference>
<dbReference type="Gene3D" id="3.40.50.1820">
    <property type="entry name" value="alpha/beta hydrolase"/>
    <property type="match status" value="2"/>
</dbReference>
<dbReference type="OrthoDB" id="206848at2759"/>
<reference evidence="7 8" key="1">
    <citation type="journal article" date="2014" name="Genome Biol. Evol.">
        <title>The secreted proteins of Achlya hypogyna and Thraustotheca clavata identify the ancestral oomycete secretome and reveal gene acquisitions by horizontal gene transfer.</title>
        <authorList>
            <person name="Misner I."/>
            <person name="Blouin N."/>
            <person name="Leonard G."/>
            <person name="Richards T.A."/>
            <person name="Lane C.E."/>
        </authorList>
    </citation>
    <scope>NUCLEOTIDE SEQUENCE [LARGE SCALE GENOMIC DNA]</scope>
    <source>
        <strain evidence="7 8">ATCC 34112</strain>
    </source>
</reference>
<dbReference type="GO" id="GO:0016787">
    <property type="term" value="F:hydrolase activity"/>
    <property type="evidence" value="ECO:0007669"/>
    <property type="project" value="UniProtKB-KW"/>
</dbReference>
<proteinExistence type="predicted"/>
<dbReference type="PANTHER" id="PTHR34043:SF3">
    <property type="entry name" value="ALPHA_BETA-HYDROLASES SUPERFAMILY PROTEIN"/>
    <property type="match status" value="1"/>
</dbReference>